<dbReference type="InterPro" id="IPR004252">
    <property type="entry name" value="Probable_transposase_24"/>
</dbReference>
<comment type="caution">
    <text evidence="2">The sequence shown here is derived from an EMBL/GenBank/DDBJ whole genome shotgun (WGS) entry which is preliminary data.</text>
</comment>
<dbReference type="EMBL" id="JBBNAF010000005">
    <property type="protein sequence ID" value="KAK9143160.1"/>
    <property type="molecule type" value="Genomic_DNA"/>
</dbReference>
<feature type="compositionally biased region" description="Polar residues" evidence="1">
    <location>
        <begin position="9"/>
        <end position="23"/>
    </location>
</feature>
<dbReference type="Pfam" id="PF03004">
    <property type="entry name" value="Transposase_24"/>
    <property type="match status" value="1"/>
</dbReference>
<organism evidence="2 3">
    <name type="scientific">Stephania yunnanensis</name>
    <dbReference type="NCBI Taxonomy" id="152371"/>
    <lineage>
        <taxon>Eukaryota</taxon>
        <taxon>Viridiplantae</taxon>
        <taxon>Streptophyta</taxon>
        <taxon>Embryophyta</taxon>
        <taxon>Tracheophyta</taxon>
        <taxon>Spermatophyta</taxon>
        <taxon>Magnoliopsida</taxon>
        <taxon>Ranunculales</taxon>
        <taxon>Menispermaceae</taxon>
        <taxon>Menispermoideae</taxon>
        <taxon>Cissampelideae</taxon>
        <taxon>Stephania</taxon>
    </lineage>
</organism>
<keyword evidence="3" id="KW-1185">Reference proteome</keyword>
<proteinExistence type="predicted"/>
<accession>A0AAP0K1W3</accession>
<dbReference type="Proteomes" id="UP001420932">
    <property type="component" value="Unassembled WGS sequence"/>
</dbReference>
<feature type="region of interest" description="Disordered" evidence="1">
    <location>
        <begin position="1"/>
        <end position="29"/>
    </location>
</feature>
<sequence length="70" mass="7894">MPEYLAKSKQVSKNTMSEKNGSRTGVLKHTGGTKAFASHKETLDKKARKPVGVNVLFNYTHKRSRQCHIH</sequence>
<evidence type="ECO:0000313" key="2">
    <source>
        <dbReference type="EMBL" id="KAK9143160.1"/>
    </source>
</evidence>
<reference evidence="2 3" key="1">
    <citation type="submission" date="2024-01" db="EMBL/GenBank/DDBJ databases">
        <title>Genome assemblies of Stephania.</title>
        <authorList>
            <person name="Yang L."/>
        </authorList>
    </citation>
    <scope>NUCLEOTIDE SEQUENCE [LARGE SCALE GENOMIC DNA]</scope>
    <source>
        <strain evidence="2">YNDBR</strain>
        <tissue evidence="2">Leaf</tissue>
    </source>
</reference>
<evidence type="ECO:0000313" key="3">
    <source>
        <dbReference type="Proteomes" id="UP001420932"/>
    </source>
</evidence>
<protein>
    <submittedName>
        <fullName evidence="2">Uncharacterized protein</fullName>
    </submittedName>
</protein>
<evidence type="ECO:0000256" key="1">
    <source>
        <dbReference type="SAM" id="MobiDB-lite"/>
    </source>
</evidence>
<gene>
    <name evidence="2" type="ORF">Syun_012560</name>
</gene>
<dbReference type="AlphaFoldDB" id="A0AAP0K1W3"/>
<name>A0AAP0K1W3_9MAGN</name>